<name>A0A1I7XL04_HETBA</name>
<dbReference type="WBParaSite" id="Hba_18175">
    <property type="protein sequence ID" value="Hba_18175"/>
    <property type="gene ID" value="Hba_18175"/>
</dbReference>
<accession>A0A1I7XL04</accession>
<dbReference type="Proteomes" id="UP000095283">
    <property type="component" value="Unplaced"/>
</dbReference>
<reference evidence="2" key="1">
    <citation type="submission" date="2016-11" db="UniProtKB">
        <authorList>
            <consortium name="WormBaseParasite"/>
        </authorList>
    </citation>
    <scope>IDENTIFICATION</scope>
</reference>
<keyword evidence="1" id="KW-1185">Reference proteome</keyword>
<evidence type="ECO:0000313" key="1">
    <source>
        <dbReference type="Proteomes" id="UP000095283"/>
    </source>
</evidence>
<sequence length="63" mass="6827">MEYSRVESRTRIIAAPTATGCTLPIRQTSSSHDRLEAGLSAGGASIRTSTTTHIKRVSVRVKR</sequence>
<protein>
    <submittedName>
        <fullName evidence="2">Uncharacterized protein</fullName>
    </submittedName>
</protein>
<evidence type="ECO:0000313" key="2">
    <source>
        <dbReference type="WBParaSite" id="Hba_18175"/>
    </source>
</evidence>
<organism evidence="1 2">
    <name type="scientific">Heterorhabditis bacteriophora</name>
    <name type="common">Entomopathogenic nematode worm</name>
    <dbReference type="NCBI Taxonomy" id="37862"/>
    <lineage>
        <taxon>Eukaryota</taxon>
        <taxon>Metazoa</taxon>
        <taxon>Ecdysozoa</taxon>
        <taxon>Nematoda</taxon>
        <taxon>Chromadorea</taxon>
        <taxon>Rhabditida</taxon>
        <taxon>Rhabditina</taxon>
        <taxon>Rhabditomorpha</taxon>
        <taxon>Strongyloidea</taxon>
        <taxon>Heterorhabditidae</taxon>
        <taxon>Heterorhabditis</taxon>
    </lineage>
</organism>
<proteinExistence type="predicted"/>
<dbReference type="AlphaFoldDB" id="A0A1I7XL04"/>